<accession>A0A7W7MMD4</accession>
<dbReference type="Pfam" id="PF00248">
    <property type="entry name" value="Aldo_ket_red"/>
    <property type="match status" value="1"/>
</dbReference>
<keyword evidence="1" id="KW-0560">Oxidoreductase</keyword>
<dbReference type="SUPFAM" id="SSF51430">
    <property type="entry name" value="NAD(P)-linked oxidoreductase"/>
    <property type="match status" value="1"/>
</dbReference>
<reference evidence="4 5" key="1">
    <citation type="submission" date="2020-08" db="EMBL/GenBank/DDBJ databases">
        <title>Sequencing the genomes of 1000 actinobacteria strains.</title>
        <authorList>
            <person name="Klenk H.-P."/>
        </authorList>
    </citation>
    <scope>NUCLEOTIDE SEQUENCE [LARGE SCALE GENOMIC DNA]</scope>
    <source>
        <strain evidence="4 5">DSM 43150</strain>
    </source>
</reference>
<reference evidence="3 6" key="2">
    <citation type="submission" date="2021-01" db="EMBL/GenBank/DDBJ databases">
        <title>Whole genome shotgun sequence of Actinoplanes lobatus NBRC 12513.</title>
        <authorList>
            <person name="Komaki H."/>
            <person name="Tamura T."/>
        </authorList>
    </citation>
    <scope>NUCLEOTIDE SEQUENCE [LARGE SCALE GENOMIC DNA]</scope>
    <source>
        <strain evidence="3 6">NBRC 12513</strain>
    </source>
</reference>
<name>A0A7W7MMD4_9ACTN</name>
<evidence type="ECO:0000259" key="2">
    <source>
        <dbReference type="Pfam" id="PF00248"/>
    </source>
</evidence>
<evidence type="ECO:0000313" key="5">
    <source>
        <dbReference type="Proteomes" id="UP000590511"/>
    </source>
</evidence>
<dbReference type="CDD" id="cd19088">
    <property type="entry name" value="AKR_AKR13B1"/>
    <property type="match status" value="1"/>
</dbReference>
<evidence type="ECO:0000256" key="1">
    <source>
        <dbReference type="ARBA" id="ARBA00023002"/>
    </source>
</evidence>
<organism evidence="4 5">
    <name type="scientific">Actinoplanes lobatus</name>
    <dbReference type="NCBI Taxonomy" id="113568"/>
    <lineage>
        <taxon>Bacteria</taxon>
        <taxon>Bacillati</taxon>
        <taxon>Actinomycetota</taxon>
        <taxon>Actinomycetes</taxon>
        <taxon>Micromonosporales</taxon>
        <taxon>Micromonosporaceae</taxon>
        <taxon>Actinoplanes</taxon>
    </lineage>
</organism>
<dbReference type="PANTHER" id="PTHR43625:SF40">
    <property type="entry name" value="ALDO-KETO REDUCTASE YAKC [NADP(+)]"/>
    <property type="match status" value="1"/>
</dbReference>
<feature type="domain" description="NADP-dependent oxidoreductase" evidence="2">
    <location>
        <begin position="16"/>
        <end position="210"/>
    </location>
</feature>
<dbReference type="InterPro" id="IPR036812">
    <property type="entry name" value="NAD(P)_OxRdtase_dom_sf"/>
</dbReference>
<protein>
    <submittedName>
        <fullName evidence="3 4">Oxidoreductase</fullName>
    </submittedName>
</protein>
<dbReference type="GO" id="GO:0016491">
    <property type="term" value="F:oxidoreductase activity"/>
    <property type="evidence" value="ECO:0007669"/>
    <property type="project" value="UniProtKB-KW"/>
</dbReference>
<keyword evidence="6" id="KW-1185">Reference proteome</keyword>
<dbReference type="EMBL" id="JACHNC010000001">
    <property type="protein sequence ID" value="MBB4755070.1"/>
    <property type="molecule type" value="Genomic_DNA"/>
</dbReference>
<sequence>MEPLTVTIGGDMPVRRIGYGTMQLTGPGHWGPPTDTGNAIRILRHAVHDLGIDHLDTADAYGPHTVEDLIRQALHPYPDHVVIATKGGMLRPGPNQWTPCGRPEYLRQCVELSLRRLAVDRIDLYYLHRIDPAVPLADQLGTLDDLRKEGKIRHLGLSKVTIDQIEEARGYTAIEAVQNQHSIDTDDPVLGYAEQHGLSYVAHQPFRSGTELVRTSARDRGVRAQSILRLLLRRSPALLTIPGTSSYLHLEENSKVEVAE</sequence>
<gene>
    <name evidence="3" type="ORF">Alo02nite_35110</name>
    <name evidence="4" type="ORF">BJ964_009231</name>
</gene>
<comment type="caution">
    <text evidence="4">The sequence shown here is derived from an EMBL/GenBank/DDBJ whole genome shotgun (WGS) entry which is preliminary data.</text>
</comment>
<dbReference type="EMBL" id="BOMP01000051">
    <property type="protein sequence ID" value="GIE40613.1"/>
    <property type="molecule type" value="Genomic_DNA"/>
</dbReference>
<dbReference type="Proteomes" id="UP000631312">
    <property type="component" value="Unassembled WGS sequence"/>
</dbReference>
<dbReference type="Gene3D" id="3.20.20.100">
    <property type="entry name" value="NADP-dependent oxidoreductase domain"/>
    <property type="match status" value="1"/>
</dbReference>
<evidence type="ECO:0000313" key="4">
    <source>
        <dbReference type="EMBL" id="MBB4755070.1"/>
    </source>
</evidence>
<proteinExistence type="predicted"/>
<evidence type="ECO:0000313" key="6">
    <source>
        <dbReference type="Proteomes" id="UP000631312"/>
    </source>
</evidence>
<dbReference type="AlphaFoldDB" id="A0A7W7MMD4"/>
<dbReference type="GO" id="GO:0005737">
    <property type="term" value="C:cytoplasm"/>
    <property type="evidence" value="ECO:0007669"/>
    <property type="project" value="TreeGrafter"/>
</dbReference>
<dbReference type="InterPro" id="IPR023210">
    <property type="entry name" value="NADP_OxRdtase_dom"/>
</dbReference>
<dbReference type="InterPro" id="IPR050791">
    <property type="entry name" value="Aldo-Keto_reductase"/>
</dbReference>
<dbReference type="RefSeq" id="WP_188126539.1">
    <property type="nucleotide sequence ID" value="NZ_BOMP01000051.1"/>
</dbReference>
<dbReference type="Proteomes" id="UP000590511">
    <property type="component" value="Unassembled WGS sequence"/>
</dbReference>
<evidence type="ECO:0000313" key="3">
    <source>
        <dbReference type="EMBL" id="GIE40613.1"/>
    </source>
</evidence>
<dbReference type="PANTHER" id="PTHR43625">
    <property type="entry name" value="AFLATOXIN B1 ALDEHYDE REDUCTASE"/>
    <property type="match status" value="1"/>
</dbReference>